<sequence length="224" mass="25360">MHASSTIIVPHPYFLPQLFLPAWSTNSNHSTQCLSHSFYIILHFIIFLKPFCRPSWCVAWWPVAFSAASVFLDLPTVPSASSVPTFIFTLHLHIISFFEPRHCCSNPLITTYNRTLSLTIIVLIYKGSKVFNCRSLLQSQNLSVFPLQSSCATIAFLASIRFRAALTSQAAGLTSGFAYCVHSIYAPVILRTCEPYNRYTLRYDVEQLCKSYNTVDRARNCQLT</sequence>
<protein>
    <submittedName>
        <fullName evidence="1">Uncharacterized protein</fullName>
    </submittedName>
</protein>
<accession>A0ACB8BH90</accession>
<name>A0ACB8BH90_9AGAM</name>
<reference evidence="1" key="1">
    <citation type="journal article" date="2021" name="New Phytol.">
        <title>Evolutionary innovations through gain and loss of genes in the ectomycorrhizal Boletales.</title>
        <authorList>
            <person name="Wu G."/>
            <person name="Miyauchi S."/>
            <person name="Morin E."/>
            <person name="Kuo A."/>
            <person name="Drula E."/>
            <person name="Varga T."/>
            <person name="Kohler A."/>
            <person name="Feng B."/>
            <person name="Cao Y."/>
            <person name="Lipzen A."/>
            <person name="Daum C."/>
            <person name="Hundley H."/>
            <person name="Pangilinan J."/>
            <person name="Johnson J."/>
            <person name="Barry K."/>
            <person name="LaButti K."/>
            <person name="Ng V."/>
            <person name="Ahrendt S."/>
            <person name="Min B."/>
            <person name="Choi I.G."/>
            <person name="Park H."/>
            <person name="Plett J.M."/>
            <person name="Magnuson J."/>
            <person name="Spatafora J.W."/>
            <person name="Nagy L.G."/>
            <person name="Henrissat B."/>
            <person name="Grigoriev I.V."/>
            <person name="Yang Z.L."/>
            <person name="Xu J."/>
            <person name="Martin F.M."/>
        </authorList>
    </citation>
    <scope>NUCLEOTIDE SEQUENCE</scope>
    <source>
        <strain evidence="1">KUC20120723A-06</strain>
    </source>
</reference>
<gene>
    <name evidence="1" type="ORF">BV22DRAFT_476037</name>
</gene>
<proteinExistence type="predicted"/>
<evidence type="ECO:0000313" key="1">
    <source>
        <dbReference type="EMBL" id="KAH7924851.1"/>
    </source>
</evidence>
<keyword evidence="2" id="KW-1185">Reference proteome</keyword>
<comment type="caution">
    <text evidence="1">The sequence shown here is derived from an EMBL/GenBank/DDBJ whole genome shotgun (WGS) entry which is preliminary data.</text>
</comment>
<organism evidence="1 2">
    <name type="scientific">Leucogyrophana mollusca</name>
    <dbReference type="NCBI Taxonomy" id="85980"/>
    <lineage>
        <taxon>Eukaryota</taxon>
        <taxon>Fungi</taxon>
        <taxon>Dikarya</taxon>
        <taxon>Basidiomycota</taxon>
        <taxon>Agaricomycotina</taxon>
        <taxon>Agaricomycetes</taxon>
        <taxon>Agaricomycetidae</taxon>
        <taxon>Boletales</taxon>
        <taxon>Boletales incertae sedis</taxon>
        <taxon>Leucogyrophana</taxon>
    </lineage>
</organism>
<dbReference type="EMBL" id="MU266414">
    <property type="protein sequence ID" value="KAH7924851.1"/>
    <property type="molecule type" value="Genomic_DNA"/>
</dbReference>
<evidence type="ECO:0000313" key="2">
    <source>
        <dbReference type="Proteomes" id="UP000790709"/>
    </source>
</evidence>
<dbReference type="Proteomes" id="UP000790709">
    <property type="component" value="Unassembled WGS sequence"/>
</dbReference>